<feature type="domain" description="DUF6538" evidence="2">
    <location>
        <begin position="8"/>
        <end position="65"/>
    </location>
</feature>
<evidence type="ECO:0000256" key="1">
    <source>
        <dbReference type="ARBA" id="ARBA00023172"/>
    </source>
</evidence>
<dbReference type="RefSeq" id="WP_280734112.1">
    <property type="nucleotide sequence ID" value="NZ_CP120368.1"/>
</dbReference>
<gene>
    <name evidence="3" type="ORF">PYH38_005673</name>
</gene>
<organism evidence="3 4">
    <name type="scientific">Sinorhizobium numidicum</name>
    <dbReference type="NCBI Taxonomy" id="680248"/>
    <lineage>
        <taxon>Bacteria</taxon>
        <taxon>Pseudomonadati</taxon>
        <taxon>Pseudomonadota</taxon>
        <taxon>Alphaproteobacteria</taxon>
        <taxon>Hyphomicrobiales</taxon>
        <taxon>Rhizobiaceae</taxon>
        <taxon>Sinorhizobium/Ensifer group</taxon>
        <taxon>Sinorhizobium</taxon>
    </lineage>
</organism>
<accession>A0ABY8CYV5</accession>
<reference evidence="3 4" key="1">
    <citation type="submission" date="2023-03" db="EMBL/GenBank/DDBJ databases">
        <authorList>
            <person name="Kaur S."/>
            <person name="Espinosa-Saiz D."/>
            <person name="Velazquez E."/>
            <person name="Menendez E."/>
            <person name="diCenzo G.C."/>
        </authorList>
    </citation>
    <scope>NUCLEOTIDE SEQUENCE [LARGE SCALE GENOMIC DNA]</scope>
    <source>
        <strain evidence="3 4">LMG 27395</strain>
    </source>
</reference>
<evidence type="ECO:0000313" key="4">
    <source>
        <dbReference type="Proteomes" id="UP001235547"/>
    </source>
</evidence>
<keyword evidence="1" id="KW-0233">DNA recombination</keyword>
<keyword evidence="4" id="KW-1185">Reference proteome</keyword>
<dbReference type="InterPro" id="IPR013762">
    <property type="entry name" value="Integrase-like_cat_sf"/>
</dbReference>
<dbReference type="Gene3D" id="1.10.443.10">
    <property type="entry name" value="Intergrase catalytic core"/>
    <property type="match status" value="1"/>
</dbReference>
<evidence type="ECO:0000259" key="2">
    <source>
        <dbReference type="Pfam" id="PF20172"/>
    </source>
</evidence>
<dbReference type="SUPFAM" id="SSF56349">
    <property type="entry name" value="DNA breaking-rejoining enzymes"/>
    <property type="match status" value="1"/>
</dbReference>
<dbReference type="Pfam" id="PF20172">
    <property type="entry name" value="DUF6538"/>
    <property type="match status" value="1"/>
</dbReference>
<sequence length="410" mass="46729">MARPYGNYLQERKGWYQFRFTIPKDQRARFGGKEQIRKSLETRDKRQALIKIGPLVEQYTAMFRASDTGELTIDRVKDTAGYLGFTYHPAQAFQTAAIHESIAMLSQALTARELVAKPNVIERAAFGGAVEIPALPVSKLYARFKEIDPGRVKPGKSPEKARKAWKRYETKINEFVKVMGDLDCLKLTRKTILEYRIKLIERVHHGEFKSAAANEFLEKIRTAWRKVIDHDYEELNLTDPFDKVEGIDFKDGGKRVDFTEAEVKEIRLKLEASDVNDELKALMLIAQNTGAGADELVYMTAEDIVLDHGVPHIKLRPNIHRTELKNGNRPRNIPLIGAALEAARRHPNGFPRYCKPYGPDYVSEESATIIKQVCPDKSFGSYRHRIVTLMRNSDCKDQFQNAVMGHQLPA</sequence>
<dbReference type="Proteomes" id="UP001235547">
    <property type="component" value="Chromosome 1"/>
</dbReference>
<proteinExistence type="predicted"/>
<name>A0ABY8CYV5_9HYPH</name>
<evidence type="ECO:0000313" key="3">
    <source>
        <dbReference type="EMBL" id="WEX83302.1"/>
    </source>
</evidence>
<protein>
    <recommendedName>
        <fullName evidence="2">DUF6538 domain-containing protein</fullName>
    </recommendedName>
</protein>
<dbReference type="EMBL" id="CP120371">
    <property type="protein sequence ID" value="WEX83302.1"/>
    <property type="molecule type" value="Genomic_DNA"/>
</dbReference>
<dbReference type="InterPro" id="IPR011010">
    <property type="entry name" value="DNA_brk_join_enz"/>
</dbReference>
<dbReference type="InterPro" id="IPR046668">
    <property type="entry name" value="DUF6538"/>
</dbReference>